<dbReference type="Proteomes" id="UP001356704">
    <property type="component" value="Unassembled WGS sequence"/>
</dbReference>
<evidence type="ECO:0000313" key="1">
    <source>
        <dbReference type="EMBL" id="MEF3079767.1"/>
    </source>
</evidence>
<dbReference type="EMBL" id="JAZHOU010000004">
    <property type="protein sequence ID" value="MEF3079767.1"/>
    <property type="molecule type" value="Genomic_DNA"/>
</dbReference>
<name>A0ABU7W723_9FLAO</name>
<reference evidence="1 2" key="1">
    <citation type="submission" date="2024-02" db="EMBL/GenBank/DDBJ databases">
        <title>Winogradskyella poriferorum JCM 12885.</title>
        <authorList>
            <person name="Zhang D.-F."/>
            <person name="Fu Z.-Y."/>
        </authorList>
    </citation>
    <scope>NUCLEOTIDE SEQUENCE [LARGE SCALE GENOMIC DNA]</scope>
    <source>
        <strain evidence="1 2">JCM 12885</strain>
    </source>
</reference>
<protein>
    <submittedName>
        <fullName evidence="1">Uncharacterized protein</fullName>
    </submittedName>
</protein>
<organism evidence="1 2">
    <name type="scientific">Winogradskyella poriferorum</name>
    <dbReference type="NCBI Taxonomy" id="307627"/>
    <lineage>
        <taxon>Bacteria</taxon>
        <taxon>Pseudomonadati</taxon>
        <taxon>Bacteroidota</taxon>
        <taxon>Flavobacteriia</taxon>
        <taxon>Flavobacteriales</taxon>
        <taxon>Flavobacteriaceae</taxon>
        <taxon>Winogradskyella</taxon>
    </lineage>
</organism>
<sequence>MTTKTIEEIGNAIFESRELGPNQLDISSKNINHWIRERIVPFVPVEQSPDINKLVDVISDNDNKKNKKAKWIRLNLAQAVWVSIVSELIGFKVSIENLEKLAYKVWQEPREQKYADRVFEYNIKNNPHNLPKQEIDKLKSHLRNELLMEHYFRTIINPFTDAVKSAFYRNGIPHNFLFVPETNDYMFHDGNLDLILDLKSIYLQKPMLSIPLVPILSKILLHEFDNRKIKDLKYLFNVERQIRDIVVFKRPKIVEIAFEKRDIKPLVITEQHKSREQLAKYILTNKIMKGSKLLIDIRSNDNYKITLIKKE</sequence>
<dbReference type="RefSeq" id="WP_331810502.1">
    <property type="nucleotide sequence ID" value="NZ_JAZHOU010000004.1"/>
</dbReference>
<keyword evidence="2" id="KW-1185">Reference proteome</keyword>
<evidence type="ECO:0000313" key="2">
    <source>
        <dbReference type="Proteomes" id="UP001356704"/>
    </source>
</evidence>
<accession>A0ABU7W723</accession>
<gene>
    <name evidence="1" type="ORF">V1468_12180</name>
</gene>
<comment type="caution">
    <text evidence="1">The sequence shown here is derived from an EMBL/GenBank/DDBJ whole genome shotgun (WGS) entry which is preliminary data.</text>
</comment>
<proteinExistence type="predicted"/>